<gene>
    <name evidence="7" type="ORF">BIW11_08766</name>
</gene>
<feature type="region of interest" description="Disordered" evidence="5">
    <location>
        <begin position="74"/>
        <end position="116"/>
    </location>
</feature>
<dbReference type="Pfam" id="PF00412">
    <property type="entry name" value="LIM"/>
    <property type="match status" value="2"/>
</dbReference>
<dbReference type="PROSITE" id="PS50023">
    <property type="entry name" value="LIM_DOMAIN_2"/>
    <property type="match status" value="2"/>
</dbReference>
<evidence type="ECO:0000256" key="5">
    <source>
        <dbReference type="SAM" id="MobiDB-lite"/>
    </source>
</evidence>
<evidence type="ECO:0000256" key="1">
    <source>
        <dbReference type="ARBA" id="ARBA00022723"/>
    </source>
</evidence>
<evidence type="ECO:0000313" key="8">
    <source>
        <dbReference type="Proteomes" id="UP000192247"/>
    </source>
</evidence>
<dbReference type="GO" id="GO:0061061">
    <property type="term" value="P:muscle structure development"/>
    <property type="evidence" value="ECO:0007669"/>
    <property type="project" value="TreeGrafter"/>
</dbReference>
<feature type="compositionally biased region" description="Low complexity" evidence="5">
    <location>
        <begin position="176"/>
        <end position="213"/>
    </location>
</feature>
<dbReference type="GO" id="GO:0030018">
    <property type="term" value="C:Z disc"/>
    <property type="evidence" value="ECO:0007669"/>
    <property type="project" value="TreeGrafter"/>
</dbReference>
<dbReference type="InterPro" id="IPR001781">
    <property type="entry name" value="Znf_LIM"/>
</dbReference>
<feature type="domain" description="LIM zinc-binding" evidence="6">
    <location>
        <begin position="244"/>
        <end position="305"/>
    </location>
</feature>
<dbReference type="GO" id="GO:0051371">
    <property type="term" value="F:muscle alpha-actinin binding"/>
    <property type="evidence" value="ECO:0007669"/>
    <property type="project" value="TreeGrafter"/>
</dbReference>
<accession>A0A1V9XN28</accession>
<dbReference type="GO" id="GO:0031941">
    <property type="term" value="C:filamentous actin"/>
    <property type="evidence" value="ECO:0007669"/>
    <property type="project" value="TreeGrafter"/>
</dbReference>
<feature type="compositionally biased region" description="Pro residues" evidence="5">
    <location>
        <begin position="87"/>
        <end position="100"/>
    </location>
</feature>
<dbReference type="GO" id="GO:0001725">
    <property type="term" value="C:stress fiber"/>
    <property type="evidence" value="ECO:0007669"/>
    <property type="project" value="TreeGrafter"/>
</dbReference>
<keyword evidence="3 4" id="KW-0440">LIM domain</keyword>
<reference evidence="7 8" key="1">
    <citation type="journal article" date="2017" name="Gigascience">
        <title>Draft genome of the honey bee ectoparasitic mite, Tropilaelaps mercedesae, is shaped by the parasitic life history.</title>
        <authorList>
            <person name="Dong X."/>
            <person name="Armstrong S.D."/>
            <person name="Xia D."/>
            <person name="Makepeace B.L."/>
            <person name="Darby A.C."/>
            <person name="Kadowaki T."/>
        </authorList>
    </citation>
    <scope>NUCLEOTIDE SEQUENCE [LARGE SCALE GENOMIC DNA]</scope>
    <source>
        <strain evidence="7">Wuxi-XJTLU</strain>
    </source>
</reference>
<organism evidence="7 8">
    <name type="scientific">Tropilaelaps mercedesae</name>
    <dbReference type="NCBI Taxonomy" id="418985"/>
    <lineage>
        <taxon>Eukaryota</taxon>
        <taxon>Metazoa</taxon>
        <taxon>Ecdysozoa</taxon>
        <taxon>Arthropoda</taxon>
        <taxon>Chelicerata</taxon>
        <taxon>Arachnida</taxon>
        <taxon>Acari</taxon>
        <taxon>Parasitiformes</taxon>
        <taxon>Mesostigmata</taxon>
        <taxon>Gamasina</taxon>
        <taxon>Dermanyssoidea</taxon>
        <taxon>Laelapidae</taxon>
        <taxon>Tropilaelaps</taxon>
    </lineage>
</organism>
<keyword evidence="1 4" id="KW-0479">Metal-binding</keyword>
<keyword evidence="2 4" id="KW-0862">Zinc</keyword>
<evidence type="ECO:0000313" key="7">
    <source>
        <dbReference type="EMBL" id="OQR74915.1"/>
    </source>
</evidence>
<dbReference type="PANTHER" id="PTHR24214:SF38">
    <property type="entry name" value="PDZ AND LIM DOMAIN PROTEIN ZASP-RELATED"/>
    <property type="match status" value="1"/>
</dbReference>
<keyword evidence="8" id="KW-1185">Reference proteome</keyword>
<evidence type="ECO:0000259" key="6">
    <source>
        <dbReference type="PROSITE" id="PS50023"/>
    </source>
</evidence>
<dbReference type="GO" id="GO:0005912">
    <property type="term" value="C:adherens junction"/>
    <property type="evidence" value="ECO:0007669"/>
    <property type="project" value="TreeGrafter"/>
</dbReference>
<dbReference type="SMART" id="SM00132">
    <property type="entry name" value="LIM"/>
    <property type="match status" value="2"/>
</dbReference>
<dbReference type="GO" id="GO:0003779">
    <property type="term" value="F:actin binding"/>
    <property type="evidence" value="ECO:0007669"/>
    <property type="project" value="TreeGrafter"/>
</dbReference>
<dbReference type="AlphaFoldDB" id="A0A1V9XN28"/>
<dbReference type="PANTHER" id="PTHR24214">
    <property type="entry name" value="PDZ AND LIM DOMAIN PROTEIN ZASP"/>
    <property type="match status" value="1"/>
</dbReference>
<dbReference type="Gene3D" id="2.10.110.10">
    <property type="entry name" value="Cysteine Rich Protein"/>
    <property type="match status" value="2"/>
</dbReference>
<proteinExistence type="predicted"/>
<sequence length="372" mass="39608">GVFCRIKDRNMHAECFRCATCGTSLKNQGYFLVGGKLYCDMHARNASAMFKEPVSPSSNAPVVPVPAPISPVPAPPSPSCGSALPPSFRPAPPPVPPRPGPQRGSGCFDAAAPPDDQRQLVSNATQRAPIYRPPLGIRRGDPAFGRASGLNSGVYLGSTTYKPHAHGYAPAAPGGFGSSAVPKWPPQQRNQTQNFQQTTTTPTTAPTTTPTTTSSGLNVGAGNWPAPRRGRGMLNDPTGVSRIPICASCNVPIRGPFVAAIGKSWCPSHFICANATCRRDLMDCGFVEERNQLYCETCFERYMAPTCSKCQQRIKGVSVLPSSQVDVSTSRGTDGPLADGADWRKQLAELLHQCTDQIPRISLTTAACHSFV</sequence>
<dbReference type="GO" id="GO:0046872">
    <property type="term" value="F:metal ion binding"/>
    <property type="evidence" value="ECO:0007669"/>
    <property type="project" value="UniProtKB-KW"/>
</dbReference>
<dbReference type="SUPFAM" id="SSF57716">
    <property type="entry name" value="Glucocorticoid receptor-like (DNA-binding domain)"/>
    <property type="match status" value="3"/>
</dbReference>
<dbReference type="OrthoDB" id="5911912at2759"/>
<protein>
    <submittedName>
        <fullName evidence="7">PDZ and LIM domain protein Zasp isoform X1</fullName>
    </submittedName>
</protein>
<dbReference type="InterPro" id="IPR050604">
    <property type="entry name" value="PDZ-LIM_domain"/>
</dbReference>
<dbReference type="STRING" id="418985.A0A1V9XN28"/>
<dbReference type="GO" id="GO:0030036">
    <property type="term" value="P:actin cytoskeleton organization"/>
    <property type="evidence" value="ECO:0007669"/>
    <property type="project" value="TreeGrafter"/>
</dbReference>
<evidence type="ECO:0000256" key="4">
    <source>
        <dbReference type="PROSITE-ProRule" id="PRU00125"/>
    </source>
</evidence>
<dbReference type="EMBL" id="MNPL01007169">
    <property type="protein sequence ID" value="OQR74915.1"/>
    <property type="molecule type" value="Genomic_DNA"/>
</dbReference>
<feature type="region of interest" description="Disordered" evidence="5">
    <location>
        <begin position="176"/>
        <end position="229"/>
    </location>
</feature>
<evidence type="ECO:0000256" key="2">
    <source>
        <dbReference type="ARBA" id="ARBA00022833"/>
    </source>
</evidence>
<comment type="caution">
    <text evidence="7">The sequence shown here is derived from an EMBL/GenBank/DDBJ whole genome shotgun (WGS) entry which is preliminary data.</text>
</comment>
<name>A0A1V9XN28_9ACAR</name>
<dbReference type="FunFam" id="2.10.110.10:FF:000069">
    <property type="entry name" value="Uncharacterized protein, isoform Z"/>
    <property type="match status" value="1"/>
</dbReference>
<feature type="domain" description="LIM zinc-binding" evidence="6">
    <location>
        <begin position="1"/>
        <end position="49"/>
    </location>
</feature>
<evidence type="ECO:0000256" key="3">
    <source>
        <dbReference type="ARBA" id="ARBA00023038"/>
    </source>
</evidence>
<dbReference type="CDD" id="cd09455">
    <property type="entry name" value="LIM1_Enigma_like_1"/>
    <property type="match status" value="1"/>
</dbReference>
<feature type="non-terminal residue" evidence="7">
    <location>
        <position position="1"/>
    </location>
</feature>
<dbReference type="GO" id="GO:0007507">
    <property type="term" value="P:heart development"/>
    <property type="evidence" value="ECO:0007669"/>
    <property type="project" value="TreeGrafter"/>
</dbReference>
<dbReference type="Proteomes" id="UP000192247">
    <property type="component" value="Unassembled WGS sequence"/>
</dbReference>
<dbReference type="InParanoid" id="A0A1V9XN28"/>